<gene>
    <name evidence="1" type="ORF">HSR121_2560</name>
</gene>
<dbReference type="Gene3D" id="3.90.550.10">
    <property type="entry name" value="Spore Coat Polysaccharide Biosynthesis Protein SpsA, Chain A"/>
    <property type="match status" value="1"/>
</dbReference>
<dbReference type="InterPro" id="IPR029044">
    <property type="entry name" value="Nucleotide-diphossugar_trans"/>
</dbReference>
<evidence type="ECO:0000313" key="2">
    <source>
        <dbReference type="Proteomes" id="UP000663525"/>
    </source>
</evidence>
<dbReference type="InterPro" id="IPR018641">
    <property type="entry name" value="Trfase_1_rSAM/seldom-assoc"/>
</dbReference>
<dbReference type="PANTHER" id="PTHR36529">
    <property type="entry name" value="SLL1095 PROTEIN"/>
    <property type="match status" value="1"/>
</dbReference>
<evidence type="ECO:0000313" key="1">
    <source>
        <dbReference type="EMBL" id="QSG06881.1"/>
    </source>
</evidence>
<reference evidence="1" key="1">
    <citation type="submission" date="2020-11" db="EMBL/GenBank/DDBJ databases">
        <title>Carbohydrate-dependent, anaerobic sulfur respiration: A novel catabolism in halophilic archaea.</title>
        <authorList>
            <person name="Sorokin D.Y."/>
            <person name="Messina E."/>
            <person name="Smedile F."/>
            <person name="La Cono V."/>
            <person name="Hallsworth J.E."/>
            <person name="Yakimov M.M."/>
        </authorList>
    </citation>
    <scope>NUCLEOTIDE SEQUENCE</scope>
    <source>
        <strain evidence="1">HSR12-1</strain>
    </source>
</reference>
<protein>
    <recommendedName>
        <fullName evidence="3">DUF2064 domain-containing protein</fullName>
    </recommendedName>
</protein>
<dbReference type="GeneID" id="68856110"/>
<dbReference type="RefSeq" id="WP_229113364.1">
    <property type="nucleotide sequence ID" value="NZ_CP064787.1"/>
</dbReference>
<sequence>MTTLVVLADPPVEGVVGRSLAETTPLDAEEVVSLYEAMLSDVAQAAEAASGQLLVNYRPRDHLDLNADVSPKRRLESVVAEAVDDPEAVRYEVQVGSSHAARVGNTVTHLLEGEEEGSVHVIEPTVPLVTRQGIDSTSMKLRRSPVVLSPGPGGRVGYAGFSEPIDFDGAYEPPAVTSLVEAARAADLDADFVPSLQPVETAADLASVVSVVRARARADRIYPSETYEWAETNGVYGVKGEGGLDVEKTDSD</sequence>
<dbReference type="AlphaFoldDB" id="A0A897N318"/>
<evidence type="ECO:0008006" key="3">
    <source>
        <dbReference type="Google" id="ProtNLM"/>
    </source>
</evidence>
<dbReference type="PANTHER" id="PTHR36529:SF1">
    <property type="entry name" value="GLYCOSYLTRANSFERASE"/>
    <property type="match status" value="1"/>
</dbReference>
<accession>A0A897N318</accession>
<name>A0A897N318_9EURY</name>
<proteinExistence type="predicted"/>
<dbReference type="EMBL" id="CP064787">
    <property type="protein sequence ID" value="QSG06881.1"/>
    <property type="molecule type" value="Genomic_DNA"/>
</dbReference>
<dbReference type="Proteomes" id="UP000663525">
    <property type="component" value="Chromosome"/>
</dbReference>
<organism evidence="1 2">
    <name type="scientific">Halapricum desulfuricans</name>
    <dbReference type="NCBI Taxonomy" id="2841257"/>
    <lineage>
        <taxon>Archaea</taxon>
        <taxon>Methanobacteriati</taxon>
        <taxon>Methanobacteriota</taxon>
        <taxon>Stenosarchaea group</taxon>
        <taxon>Halobacteria</taxon>
        <taxon>Halobacteriales</taxon>
        <taxon>Haloarculaceae</taxon>
        <taxon>Halapricum</taxon>
    </lineage>
</organism>